<dbReference type="Proteomes" id="UP000032680">
    <property type="component" value="Unassembled WGS sequence"/>
</dbReference>
<accession>A0A0D6P657</accession>
<evidence type="ECO:0000256" key="4">
    <source>
        <dbReference type="ARBA" id="ARBA00023002"/>
    </source>
</evidence>
<dbReference type="InterPro" id="IPR005117">
    <property type="entry name" value="NiRdtase/SiRdtase_haem-b_fer"/>
</dbReference>
<keyword evidence="6" id="KW-0411">Iron-sulfur</keyword>
<name>A0A0D6P657_9PROT</name>
<keyword evidence="5" id="KW-0408">Iron</keyword>
<dbReference type="InterPro" id="IPR036136">
    <property type="entry name" value="Nit/Sulf_reduc_fer-like_dom_sf"/>
</dbReference>
<evidence type="ECO:0000256" key="3">
    <source>
        <dbReference type="ARBA" id="ARBA00022723"/>
    </source>
</evidence>
<dbReference type="GO" id="GO:0020037">
    <property type="term" value="F:heme binding"/>
    <property type="evidence" value="ECO:0007669"/>
    <property type="project" value="InterPro"/>
</dbReference>
<dbReference type="PANTHER" id="PTHR32439">
    <property type="entry name" value="FERREDOXIN--NITRITE REDUCTASE, CHLOROPLASTIC"/>
    <property type="match status" value="1"/>
</dbReference>
<comment type="caution">
    <text evidence="8">The sequence shown here is derived from an EMBL/GenBank/DDBJ whole genome shotgun (WGS) entry which is preliminary data.</text>
</comment>
<dbReference type="OrthoDB" id="7459360at2"/>
<dbReference type="InterPro" id="IPR006066">
    <property type="entry name" value="NO2/SO3_Rdtase_FeS/sirohaem_BS"/>
</dbReference>
<evidence type="ECO:0000256" key="6">
    <source>
        <dbReference type="ARBA" id="ARBA00023014"/>
    </source>
</evidence>
<dbReference type="InterPro" id="IPR051329">
    <property type="entry name" value="NIR_SIR_4Fe-4S"/>
</dbReference>
<dbReference type="AlphaFoldDB" id="A0A0D6P657"/>
<dbReference type="PROSITE" id="PS00365">
    <property type="entry name" value="NIR_SIR"/>
    <property type="match status" value="1"/>
</dbReference>
<evidence type="ECO:0000313" key="8">
    <source>
        <dbReference type="EMBL" id="GAN76826.1"/>
    </source>
</evidence>
<keyword evidence="2" id="KW-0349">Heme</keyword>
<feature type="domain" description="Nitrite/Sulfite reductase ferredoxin-like" evidence="7">
    <location>
        <begin position="17"/>
        <end position="75"/>
    </location>
</feature>
<dbReference type="Gene3D" id="3.30.413.10">
    <property type="entry name" value="Sulfite Reductase Hemoprotein, domain 1"/>
    <property type="match status" value="2"/>
</dbReference>
<dbReference type="Pfam" id="PF03460">
    <property type="entry name" value="NIR_SIR_ferr"/>
    <property type="match status" value="1"/>
</dbReference>
<keyword evidence="3" id="KW-0479">Metal-binding</keyword>
<dbReference type="GO" id="GO:0051539">
    <property type="term" value="F:4 iron, 4 sulfur cluster binding"/>
    <property type="evidence" value="ECO:0007669"/>
    <property type="project" value="UniProtKB-KW"/>
</dbReference>
<organism evidence="8 9">
    <name type="scientific">Acidisphaera rubrifaciens HS-AP3</name>
    <dbReference type="NCBI Taxonomy" id="1231350"/>
    <lineage>
        <taxon>Bacteria</taxon>
        <taxon>Pseudomonadati</taxon>
        <taxon>Pseudomonadota</taxon>
        <taxon>Alphaproteobacteria</taxon>
        <taxon>Acetobacterales</taxon>
        <taxon>Acetobacteraceae</taxon>
        <taxon>Acidisphaera</taxon>
    </lineage>
</organism>
<dbReference type="RefSeq" id="WP_148360402.1">
    <property type="nucleotide sequence ID" value="NZ_BANB01000165.1"/>
</dbReference>
<dbReference type="GO" id="GO:0046872">
    <property type="term" value="F:metal ion binding"/>
    <property type="evidence" value="ECO:0007669"/>
    <property type="project" value="UniProtKB-KW"/>
</dbReference>
<dbReference type="InterPro" id="IPR045854">
    <property type="entry name" value="NO2/SO3_Rdtase_4Fe4S_sf"/>
</dbReference>
<dbReference type="SUPFAM" id="SSF55124">
    <property type="entry name" value="Nitrite/Sulfite reductase N-terminal domain-like"/>
    <property type="match status" value="1"/>
</dbReference>
<gene>
    <name evidence="8" type="ORF">Asru_0165_34</name>
</gene>
<proteinExistence type="predicted"/>
<sequence>MSARRGWCPDIHAPLEAGDGWLLRVKPPFGRLPPAMTDHICDVAARWGNGVIEVSSRGNLQLRGIAADRLDAARACLIACGAASPDPVEEAQRNLAVSPLAGIDATVHPATRWVAETTAACLRTPGLPAKLGVVVDGGGAFVLGRQAGGVTLSLRGEVCAIDAGDAAPPALVDALARAIAARLVVVRGEADRDAETTGAGLLSYGTGHALVLTPAFGQTDAAALRAIGGSVTLHLAPGRRMVIADATPALLRRARDAGFVTEPDDPRLRTTACAGAPRCASARQATHALANRLAGQIAGRLHVSGCAKGCGQPGRADVTLVGEDEGYALVRDGRAWDMPVLRSLTPDACVAALREGMR</sequence>
<reference evidence="8 9" key="1">
    <citation type="submission" date="2012-11" db="EMBL/GenBank/DDBJ databases">
        <title>Whole genome sequence of Acidisphaera rubrifaciens HS-AP3.</title>
        <authorList>
            <person name="Azuma Y."/>
            <person name="Higashiura N."/>
            <person name="Hirakawa H."/>
            <person name="Matsushita K."/>
        </authorList>
    </citation>
    <scope>NUCLEOTIDE SEQUENCE [LARGE SCALE GENOMIC DNA]</scope>
    <source>
        <strain evidence="8 9">HS-AP3</strain>
    </source>
</reference>
<evidence type="ECO:0000256" key="1">
    <source>
        <dbReference type="ARBA" id="ARBA00022485"/>
    </source>
</evidence>
<dbReference type="PANTHER" id="PTHR32439:SF9">
    <property type="entry name" value="BLR3264 PROTEIN"/>
    <property type="match status" value="1"/>
</dbReference>
<dbReference type="GO" id="GO:0016491">
    <property type="term" value="F:oxidoreductase activity"/>
    <property type="evidence" value="ECO:0007669"/>
    <property type="project" value="UniProtKB-KW"/>
</dbReference>
<keyword evidence="1" id="KW-0004">4Fe-4S</keyword>
<dbReference type="EMBL" id="BANB01000165">
    <property type="protein sequence ID" value="GAN76826.1"/>
    <property type="molecule type" value="Genomic_DNA"/>
</dbReference>
<evidence type="ECO:0000259" key="7">
    <source>
        <dbReference type="Pfam" id="PF03460"/>
    </source>
</evidence>
<keyword evidence="4" id="KW-0560">Oxidoreductase</keyword>
<dbReference type="Gene3D" id="3.90.480.10">
    <property type="entry name" value="Sulfite Reductase Hemoprotein,Domain 2"/>
    <property type="match status" value="1"/>
</dbReference>
<evidence type="ECO:0000313" key="9">
    <source>
        <dbReference type="Proteomes" id="UP000032680"/>
    </source>
</evidence>
<evidence type="ECO:0000256" key="2">
    <source>
        <dbReference type="ARBA" id="ARBA00022617"/>
    </source>
</evidence>
<keyword evidence="9" id="KW-1185">Reference proteome</keyword>
<protein>
    <submittedName>
        <fullName evidence="8">Cobalamin (Vitamin B12) biosynthesis protein precorrin-3B biosynthesis protein CobG</fullName>
    </submittedName>
</protein>
<evidence type="ECO:0000256" key="5">
    <source>
        <dbReference type="ARBA" id="ARBA00023004"/>
    </source>
</evidence>
<dbReference type="SUPFAM" id="SSF56014">
    <property type="entry name" value="Nitrite and sulphite reductase 4Fe-4S domain-like"/>
    <property type="match status" value="1"/>
</dbReference>